<dbReference type="EC" id="3.5.4.16" evidence="5"/>
<reference evidence="14 15" key="1">
    <citation type="submission" date="2015-07" db="EMBL/GenBank/DDBJ databases">
        <title>The genome of Eufriesea mexicana.</title>
        <authorList>
            <person name="Pan H."/>
            <person name="Kapheim K."/>
        </authorList>
    </citation>
    <scope>NUCLEOTIDE SEQUENCE [LARGE SCALE GENOMIC DNA]</scope>
    <source>
        <strain evidence="14">0111107269</strain>
        <tissue evidence="14">Whole body</tissue>
    </source>
</reference>
<dbReference type="GO" id="GO:0003934">
    <property type="term" value="F:GTP cyclohydrolase I activity"/>
    <property type="evidence" value="ECO:0007669"/>
    <property type="project" value="UniProtKB-EC"/>
</dbReference>
<dbReference type="InterPro" id="IPR001474">
    <property type="entry name" value="GTP_CycHdrlase_I"/>
</dbReference>
<dbReference type="PROSITE" id="PS00859">
    <property type="entry name" value="GTP_CYCLOHYDROL_1_1"/>
    <property type="match status" value="1"/>
</dbReference>
<dbReference type="Gene3D" id="1.10.286.10">
    <property type="match status" value="1"/>
</dbReference>
<dbReference type="InterPro" id="IPR020602">
    <property type="entry name" value="GTP_CycHdrlase_I_dom"/>
</dbReference>
<dbReference type="UniPathway" id="UPA00848">
    <property type="reaction ID" value="UER00151"/>
</dbReference>
<dbReference type="PANTHER" id="PTHR11109:SF7">
    <property type="entry name" value="GTP CYCLOHYDROLASE 1"/>
    <property type="match status" value="1"/>
</dbReference>
<dbReference type="GO" id="GO:0006729">
    <property type="term" value="P:tetrahydrobiopterin biosynthetic process"/>
    <property type="evidence" value="ECO:0007669"/>
    <property type="project" value="UniProtKB-KW"/>
</dbReference>
<comment type="similarity">
    <text evidence="3">Belongs to the GTP cyclohydrolase I family.</text>
</comment>
<protein>
    <recommendedName>
        <fullName evidence="6">GTP cyclohydrolase 1</fullName>
        <ecNumber evidence="5">3.5.4.16</ecNumber>
    </recommendedName>
    <alternativeName>
        <fullName evidence="11">GTP cyclohydrolase I</fullName>
    </alternativeName>
</protein>
<dbReference type="InterPro" id="IPR043134">
    <property type="entry name" value="GTP-CH-I_N"/>
</dbReference>
<evidence type="ECO:0000259" key="13">
    <source>
        <dbReference type="Pfam" id="PF01227"/>
    </source>
</evidence>
<sequence length="304" mass="34352">MNGISSQCAKIKDLSIYDNEDDHKMVMKKPGPLRTVSWTENVEESNLDVPGTPRTPRTSTTPGHEKCMFHHDLELDHRPPTREALLPEMSRSYRLLLSSLGEDPDRQGLLKTPERAAKAMLFFTKGYDQSIDGCRGNRGEHPPLPTHRHLPTTDLYLYTTTSMDVVVNVINDAVFDEDHDEMVVVKDIEMFSMCEHHLVPFYGKVSIGYLPCKKILGLSKLARIVEIFSRRLQVQERLTKQIAVAVTKAVQPAGVAVVVEGVHMCMVMRGVQKINSKTVTSTMLGVFRDDPKTREEFLNLVHNK</sequence>
<evidence type="ECO:0000256" key="3">
    <source>
        <dbReference type="ARBA" id="ARBA00008085"/>
    </source>
</evidence>
<evidence type="ECO:0000256" key="2">
    <source>
        <dbReference type="ARBA" id="ARBA00005080"/>
    </source>
</evidence>
<evidence type="ECO:0000256" key="4">
    <source>
        <dbReference type="ARBA" id="ARBA00011857"/>
    </source>
</evidence>
<dbReference type="NCBIfam" id="NF006825">
    <property type="entry name" value="PRK09347.1-2"/>
    <property type="match status" value="1"/>
</dbReference>
<dbReference type="FunFam" id="3.30.1130.10:FF:000012">
    <property type="entry name" value="GTP cyclohydrolase 1"/>
    <property type="match status" value="1"/>
</dbReference>
<comment type="subunit">
    <text evidence="4">Toroid-shaped homodecamer, composed of two pentamers of five dimers.</text>
</comment>
<evidence type="ECO:0000256" key="12">
    <source>
        <dbReference type="SAM" id="MobiDB-lite"/>
    </source>
</evidence>
<proteinExistence type="inferred from homology"/>
<evidence type="ECO:0000256" key="7">
    <source>
        <dbReference type="ARBA" id="ARBA00022741"/>
    </source>
</evidence>
<evidence type="ECO:0000313" key="15">
    <source>
        <dbReference type="Proteomes" id="UP000250275"/>
    </source>
</evidence>
<name>A0A310SP40_9HYME</name>
<dbReference type="Pfam" id="PF01227">
    <property type="entry name" value="GTP_cyclohydroI"/>
    <property type="match status" value="2"/>
</dbReference>
<evidence type="ECO:0000256" key="9">
    <source>
        <dbReference type="ARBA" id="ARBA00023007"/>
    </source>
</evidence>
<evidence type="ECO:0000313" key="14">
    <source>
        <dbReference type="EMBL" id="OAD56156.1"/>
    </source>
</evidence>
<dbReference type="Proteomes" id="UP000250275">
    <property type="component" value="Unassembled WGS sequence"/>
</dbReference>
<dbReference type="GO" id="GO:0005737">
    <property type="term" value="C:cytoplasm"/>
    <property type="evidence" value="ECO:0007669"/>
    <property type="project" value="TreeGrafter"/>
</dbReference>
<dbReference type="GO" id="GO:0008270">
    <property type="term" value="F:zinc ion binding"/>
    <property type="evidence" value="ECO:0007669"/>
    <property type="project" value="TreeGrafter"/>
</dbReference>
<feature type="domain" description="GTP cyclohydrolase I" evidence="13">
    <location>
        <begin position="157"/>
        <end position="301"/>
    </location>
</feature>
<evidence type="ECO:0000256" key="11">
    <source>
        <dbReference type="ARBA" id="ARBA00030854"/>
    </source>
</evidence>
<feature type="compositionally biased region" description="Low complexity" evidence="12">
    <location>
        <begin position="50"/>
        <end position="62"/>
    </location>
</feature>
<dbReference type="InterPro" id="IPR043133">
    <property type="entry name" value="GTP-CH-I_C/QueF"/>
</dbReference>
<dbReference type="EMBL" id="KQ762190">
    <property type="protein sequence ID" value="OAD56156.1"/>
    <property type="molecule type" value="Genomic_DNA"/>
</dbReference>
<dbReference type="SUPFAM" id="SSF55620">
    <property type="entry name" value="Tetrahydrobiopterin biosynthesis enzymes-like"/>
    <property type="match status" value="2"/>
</dbReference>
<dbReference type="NCBIfam" id="NF006826">
    <property type="entry name" value="PRK09347.1-3"/>
    <property type="match status" value="1"/>
</dbReference>
<dbReference type="OrthoDB" id="10268090at2759"/>
<dbReference type="NCBIfam" id="TIGR00063">
    <property type="entry name" value="folE"/>
    <property type="match status" value="1"/>
</dbReference>
<organism evidence="14 15">
    <name type="scientific">Eufriesea mexicana</name>
    <dbReference type="NCBI Taxonomy" id="516756"/>
    <lineage>
        <taxon>Eukaryota</taxon>
        <taxon>Metazoa</taxon>
        <taxon>Ecdysozoa</taxon>
        <taxon>Arthropoda</taxon>
        <taxon>Hexapoda</taxon>
        <taxon>Insecta</taxon>
        <taxon>Pterygota</taxon>
        <taxon>Neoptera</taxon>
        <taxon>Endopterygota</taxon>
        <taxon>Hymenoptera</taxon>
        <taxon>Apocrita</taxon>
        <taxon>Aculeata</taxon>
        <taxon>Apoidea</taxon>
        <taxon>Anthophila</taxon>
        <taxon>Apidae</taxon>
        <taxon>Eufriesea</taxon>
    </lineage>
</organism>
<keyword evidence="9" id="KW-0783">Tetrahydrobiopterin biosynthesis</keyword>
<comment type="catalytic activity">
    <reaction evidence="1">
        <text>GTP + H2O = 7,8-dihydroneopterin 3'-triphosphate + formate + H(+)</text>
        <dbReference type="Rhea" id="RHEA:17473"/>
        <dbReference type="ChEBI" id="CHEBI:15377"/>
        <dbReference type="ChEBI" id="CHEBI:15378"/>
        <dbReference type="ChEBI" id="CHEBI:15740"/>
        <dbReference type="ChEBI" id="CHEBI:37565"/>
        <dbReference type="ChEBI" id="CHEBI:58462"/>
        <dbReference type="EC" id="3.5.4.16"/>
    </reaction>
</comment>
<evidence type="ECO:0000256" key="6">
    <source>
        <dbReference type="ARBA" id="ARBA00017272"/>
    </source>
</evidence>
<dbReference type="InterPro" id="IPR018234">
    <property type="entry name" value="GTP_CycHdrlase_I_CS"/>
</dbReference>
<keyword evidence="15" id="KW-1185">Reference proteome</keyword>
<accession>A0A310SP40</accession>
<dbReference type="AlphaFoldDB" id="A0A310SP40"/>
<keyword evidence="7" id="KW-0547">Nucleotide-binding</keyword>
<dbReference type="PANTHER" id="PTHR11109">
    <property type="entry name" value="GTP CYCLOHYDROLASE I"/>
    <property type="match status" value="1"/>
</dbReference>
<keyword evidence="8 14" id="KW-0378">Hydrolase</keyword>
<dbReference type="GO" id="GO:0005525">
    <property type="term" value="F:GTP binding"/>
    <property type="evidence" value="ECO:0007669"/>
    <property type="project" value="UniProtKB-KW"/>
</dbReference>
<evidence type="ECO:0000256" key="1">
    <source>
        <dbReference type="ARBA" id="ARBA00001052"/>
    </source>
</evidence>
<dbReference type="GO" id="GO:0046654">
    <property type="term" value="P:tetrahydrofolate biosynthetic process"/>
    <property type="evidence" value="ECO:0007669"/>
    <property type="project" value="InterPro"/>
</dbReference>
<evidence type="ECO:0000256" key="10">
    <source>
        <dbReference type="ARBA" id="ARBA00023134"/>
    </source>
</evidence>
<dbReference type="PROSITE" id="PS00860">
    <property type="entry name" value="GTP_CYCLOHYDROL_1_2"/>
    <property type="match status" value="1"/>
</dbReference>
<gene>
    <name evidence="14" type="ORF">WN48_03918</name>
</gene>
<feature type="region of interest" description="Disordered" evidence="12">
    <location>
        <begin position="43"/>
        <end position="64"/>
    </location>
</feature>
<evidence type="ECO:0000256" key="5">
    <source>
        <dbReference type="ARBA" id="ARBA00012715"/>
    </source>
</evidence>
<comment type="pathway">
    <text evidence="2">Cofactor biosynthesis; 7,8-dihydroneopterin triphosphate biosynthesis; 7,8-dihydroneopterin triphosphate from GTP: step 1/1.</text>
</comment>
<dbReference type="CDD" id="cd00642">
    <property type="entry name" value="GTP_cyclohydro1"/>
    <property type="match status" value="1"/>
</dbReference>
<dbReference type="HAMAP" id="MF_00223">
    <property type="entry name" value="FolE"/>
    <property type="match status" value="1"/>
</dbReference>
<keyword evidence="10" id="KW-0342">GTP-binding</keyword>
<feature type="domain" description="GTP cyclohydrolase I" evidence="13">
    <location>
        <begin position="91"/>
        <end position="131"/>
    </location>
</feature>
<evidence type="ECO:0000256" key="8">
    <source>
        <dbReference type="ARBA" id="ARBA00022801"/>
    </source>
</evidence>
<dbReference type="Gene3D" id="3.30.1130.10">
    <property type="match status" value="1"/>
</dbReference>
<dbReference type="GO" id="GO:0046148">
    <property type="term" value="P:pigment biosynthetic process"/>
    <property type="evidence" value="ECO:0007669"/>
    <property type="project" value="UniProtKB-ARBA"/>
</dbReference>
<dbReference type="FunFam" id="1.10.286.10:FF:000003">
    <property type="entry name" value="GTP cyclohydrolase 1"/>
    <property type="match status" value="1"/>
</dbReference>